<evidence type="ECO:0000313" key="1">
    <source>
        <dbReference type="EMBL" id="EST30630.1"/>
    </source>
</evidence>
<name>V6KEP9_STRRC</name>
<protein>
    <submittedName>
        <fullName evidence="1">Uncharacterized protein</fullName>
    </submittedName>
</protein>
<comment type="caution">
    <text evidence="1">The sequence shown here is derived from an EMBL/GenBank/DDBJ whole genome shotgun (WGS) entry which is preliminary data.</text>
</comment>
<dbReference type="EMBL" id="AWQX01000158">
    <property type="protein sequence ID" value="EST30630.1"/>
    <property type="molecule type" value="Genomic_DNA"/>
</dbReference>
<proteinExistence type="predicted"/>
<accession>V6KEP9</accession>
<evidence type="ECO:0000313" key="2">
    <source>
        <dbReference type="Proteomes" id="UP000017984"/>
    </source>
</evidence>
<sequence length="39" mass="4383">MIRDRKRSRGLLFHRTFRRAAVGEVTDTMIGLRGGGHAS</sequence>
<dbReference type="PATRIC" id="fig|1352936.5.peg.3800"/>
<dbReference type="HOGENOM" id="CLU_3317895_0_0_11"/>
<organism evidence="1 2">
    <name type="scientific">Streptomyces roseochromogenus subsp. oscitans DS 12.976</name>
    <dbReference type="NCBI Taxonomy" id="1352936"/>
    <lineage>
        <taxon>Bacteria</taxon>
        <taxon>Bacillati</taxon>
        <taxon>Actinomycetota</taxon>
        <taxon>Actinomycetes</taxon>
        <taxon>Kitasatosporales</taxon>
        <taxon>Streptomycetaceae</taxon>
        <taxon>Streptomyces</taxon>
    </lineage>
</organism>
<gene>
    <name evidence="1" type="ORF">M878_18100</name>
</gene>
<dbReference type="STRING" id="1352936.M878_18100"/>
<reference evidence="1 2" key="1">
    <citation type="journal article" date="2014" name="Genome Announc.">
        <title>Draft Genome Sequence of Streptomyces roseochromogenes subsp. oscitans DS 12.976, Producer of the Aminocoumarin Antibiotic Clorobiocin.</title>
        <authorList>
            <person name="Ruckert C."/>
            <person name="Kalinowski J."/>
            <person name="Heide L."/>
            <person name="Apel A.K."/>
        </authorList>
    </citation>
    <scope>NUCLEOTIDE SEQUENCE [LARGE SCALE GENOMIC DNA]</scope>
    <source>
        <strain evidence="1 2">DS 12.976</strain>
    </source>
</reference>
<dbReference type="Proteomes" id="UP000017984">
    <property type="component" value="Chromosome"/>
</dbReference>
<dbReference type="AlphaFoldDB" id="V6KEP9"/>
<keyword evidence="2" id="KW-1185">Reference proteome</keyword>